<sequence>MFTLDTDEDPSWVTDLEAALQDDPKTGDDKRKNGPQSSQAILQQLMTTNPGASLSSSISGHQPSVCQVYREIGSSANSKLFEQTGTPWAFKVLLIDEAIKLWNNYTMQMRIYDSFDGVDKFFKTAVAVPRVVRFANRTSEFWRTNLMLLPDDPQFPRQPRNLLCMERIPPPP</sequence>
<keyword evidence="3" id="KW-1185">Reference proteome</keyword>
<evidence type="ECO:0000313" key="3">
    <source>
        <dbReference type="Proteomes" id="UP000184546"/>
    </source>
</evidence>
<dbReference type="GeneID" id="30975812"/>
<feature type="compositionally biased region" description="Basic and acidic residues" evidence="1">
    <location>
        <begin position="22"/>
        <end position="32"/>
    </location>
</feature>
<dbReference type="STRING" id="690307.A0A1L9WI50"/>
<dbReference type="RefSeq" id="XP_020052127.1">
    <property type="nucleotide sequence ID" value="XM_020201998.1"/>
</dbReference>
<dbReference type="Proteomes" id="UP000184546">
    <property type="component" value="Unassembled WGS sequence"/>
</dbReference>
<dbReference type="VEuPathDB" id="FungiDB:ASPACDRAFT_47677"/>
<evidence type="ECO:0000256" key="1">
    <source>
        <dbReference type="SAM" id="MobiDB-lite"/>
    </source>
</evidence>
<feature type="region of interest" description="Disordered" evidence="1">
    <location>
        <begin position="1"/>
        <end position="36"/>
    </location>
</feature>
<protein>
    <submittedName>
        <fullName evidence="2">Uncharacterized protein</fullName>
    </submittedName>
</protein>
<evidence type="ECO:0000313" key="2">
    <source>
        <dbReference type="EMBL" id="OJJ95787.1"/>
    </source>
</evidence>
<reference evidence="3" key="1">
    <citation type="journal article" date="2017" name="Genome Biol.">
        <title>Comparative genomics reveals high biological diversity and specific adaptations in the industrially and medically important fungal genus Aspergillus.</title>
        <authorList>
            <person name="de Vries R.P."/>
            <person name="Riley R."/>
            <person name="Wiebenga A."/>
            <person name="Aguilar-Osorio G."/>
            <person name="Amillis S."/>
            <person name="Uchima C.A."/>
            <person name="Anderluh G."/>
            <person name="Asadollahi M."/>
            <person name="Askin M."/>
            <person name="Barry K."/>
            <person name="Battaglia E."/>
            <person name="Bayram O."/>
            <person name="Benocci T."/>
            <person name="Braus-Stromeyer S.A."/>
            <person name="Caldana C."/>
            <person name="Canovas D."/>
            <person name="Cerqueira G.C."/>
            <person name="Chen F."/>
            <person name="Chen W."/>
            <person name="Choi C."/>
            <person name="Clum A."/>
            <person name="Dos Santos R.A."/>
            <person name="Damasio A.R."/>
            <person name="Diallinas G."/>
            <person name="Emri T."/>
            <person name="Fekete E."/>
            <person name="Flipphi M."/>
            <person name="Freyberg S."/>
            <person name="Gallo A."/>
            <person name="Gournas C."/>
            <person name="Habgood R."/>
            <person name="Hainaut M."/>
            <person name="Harispe M.L."/>
            <person name="Henrissat B."/>
            <person name="Hilden K.S."/>
            <person name="Hope R."/>
            <person name="Hossain A."/>
            <person name="Karabika E."/>
            <person name="Karaffa L."/>
            <person name="Karanyi Z."/>
            <person name="Krasevec N."/>
            <person name="Kuo A."/>
            <person name="Kusch H."/>
            <person name="LaButti K."/>
            <person name="Lagendijk E.L."/>
            <person name="Lapidus A."/>
            <person name="Levasseur A."/>
            <person name="Lindquist E."/>
            <person name="Lipzen A."/>
            <person name="Logrieco A.F."/>
            <person name="MacCabe A."/>
            <person name="Maekelae M.R."/>
            <person name="Malavazi I."/>
            <person name="Melin P."/>
            <person name="Meyer V."/>
            <person name="Mielnichuk N."/>
            <person name="Miskei M."/>
            <person name="Molnar A.P."/>
            <person name="Mule G."/>
            <person name="Ngan C.Y."/>
            <person name="Orejas M."/>
            <person name="Orosz E."/>
            <person name="Ouedraogo J.P."/>
            <person name="Overkamp K.M."/>
            <person name="Park H.-S."/>
            <person name="Perrone G."/>
            <person name="Piumi F."/>
            <person name="Punt P.J."/>
            <person name="Ram A.F."/>
            <person name="Ramon A."/>
            <person name="Rauscher S."/>
            <person name="Record E."/>
            <person name="Riano-Pachon D.M."/>
            <person name="Robert V."/>
            <person name="Roehrig J."/>
            <person name="Ruller R."/>
            <person name="Salamov A."/>
            <person name="Salih N.S."/>
            <person name="Samson R.A."/>
            <person name="Sandor E."/>
            <person name="Sanguinetti M."/>
            <person name="Schuetze T."/>
            <person name="Sepcic K."/>
            <person name="Shelest E."/>
            <person name="Sherlock G."/>
            <person name="Sophianopoulou V."/>
            <person name="Squina F.M."/>
            <person name="Sun H."/>
            <person name="Susca A."/>
            <person name="Todd R.B."/>
            <person name="Tsang A."/>
            <person name="Unkles S.E."/>
            <person name="van de Wiele N."/>
            <person name="van Rossen-Uffink D."/>
            <person name="Oliveira J.V."/>
            <person name="Vesth T.C."/>
            <person name="Visser J."/>
            <person name="Yu J.-H."/>
            <person name="Zhou M."/>
            <person name="Andersen M.R."/>
            <person name="Archer D.B."/>
            <person name="Baker S.E."/>
            <person name="Benoit I."/>
            <person name="Brakhage A.A."/>
            <person name="Braus G.H."/>
            <person name="Fischer R."/>
            <person name="Frisvad J.C."/>
            <person name="Goldman G.H."/>
            <person name="Houbraken J."/>
            <person name="Oakley B."/>
            <person name="Pocsi I."/>
            <person name="Scazzocchio C."/>
            <person name="Seiboth B."/>
            <person name="vanKuyk P.A."/>
            <person name="Wortman J."/>
            <person name="Dyer P.S."/>
            <person name="Grigoriev I.V."/>
        </authorList>
    </citation>
    <scope>NUCLEOTIDE SEQUENCE [LARGE SCALE GENOMIC DNA]</scope>
    <source>
        <strain evidence="3">ATCC 16872 / CBS 172.66 / WB 5094</strain>
    </source>
</reference>
<name>A0A1L9WI50_ASPA1</name>
<accession>A0A1L9WI50</accession>
<gene>
    <name evidence="2" type="ORF">ASPACDRAFT_47677</name>
</gene>
<proteinExistence type="predicted"/>
<dbReference type="OrthoDB" id="2993351at2759"/>
<feature type="compositionally biased region" description="Acidic residues" evidence="1">
    <location>
        <begin position="1"/>
        <end position="10"/>
    </location>
</feature>
<organism evidence="2 3">
    <name type="scientific">Aspergillus aculeatus (strain ATCC 16872 / CBS 172.66 / WB 5094)</name>
    <dbReference type="NCBI Taxonomy" id="690307"/>
    <lineage>
        <taxon>Eukaryota</taxon>
        <taxon>Fungi</taxon>
        <taxon>Dikarya</taxon>
        <taxon>Ascomycota</taxon>
        <taxon>Pezizomycotina</taxon>
        <taxon>Eurotiomycetes</taxon>
        <taxon>Eurotiomycetidae</taxon>
        <taxon>Eurotiales</taxon>
        <taxon>Aspergillaceae</taxon>
        <taxon>Aspergillus</taxon>
        <taxon>Aspergillus subgen. Circumdati</taxon>
    </lineage>
</organism>
<dbReference type="OMA" id="VAWFANQ"/>
<dbReference type="EMBL" id="KV878988">
    <property type="protein sequence ID" value="OJJ95787.1"/>
    <property type="molecule type" value="Genomic_DNA"/>
</dbReference>
<dbReference type="AlphaFoldDB" id="A0A1L9WI50"/>